<feature type="transmembrane region" description="Helical" evidence="6">
    <location>
        <begin position="88"/>
        <end position="109"/>
    </location>
</feature>
<dbReference type="OrthoDB" id="5329176at2759"/>
<protein>
    <recommendedName>
        <fullName evidence="7">Rhodopsin domain-containing protein</fullName>
    </recommendedName>
</protein>
<proteinExistence type="inferred from homology"/>
<comment type="subcellular location">
    <subcellularLocation>
        <location evidence="1">Membrane</location>
        <topology evidence="1">Multi-pass membrane protein</topology>
    </subcellularLocation>
</comment>
<reference evidence="9" key="1">
    <citation type="journal article" date="2011" name="PLoS Genet.">
        <title>Genomic analysis of the necrotrophic fungal pathogens Sclerotinia sclerotiorum and Botrytis cinerea.</title>
        <authorList>
            <person name="Amselem J."/>
            <person name="Cuomo C.A."/>
            <person name="van Kan J.A."/>
            <person name="Viaud M."/>
            <person name="Benito E.P."/>
            <person name="Couloux A."/>
            <person name="Coutinho P.M."/>
            <person name="de Vries R.P."/>
            <person name="Dyer P.S."/>
            <person name="Fillinger S."/>
            <person name="Fournier E."/>
            <person name="Gout L."/>
            <person name="Hahn M."/>
            <person name="Kohn L."/>
            <person name="Lapalu N."/>
            <person name="Plummer K.M."/>
            <person name="Pradier J.M."/>
            <person name="Quevillon E."/>
            <person name="Sharon A."/>
            <person name="Simon A."/>
            <person name="ten Have A."/>
            <person name="Tudzynski B."/>
            <person name="Tudzynski P."/>
            <person name="Wincker P."/>
            <person name="Andrew M."/>
            <person name="Anthouard V."/>
            <person name="Beever R.E."/>
            <person name="Beffa R."/>
            <person name="Benoit I."/>
            <person name="Bouzid O."/>
            <person name="Brault B."/>
            <person name="Chen Z."/>
            <person name="Choquer M."/>
            <person name="Collemare J."/>
            <person name="Cotton P."/>
            <person name="Danchin E.G."/>
            <person name="Da Silva C."/>
            <person name="Gautier A."/>
            <person name="Giraud C."/>
            <person name="Giraud T."/>
            <person name="Gonzalez C."/>
            <person name="Grossetete S."/>
            <person name="Guldener U."/>
            <person name="Henrissat B."/>
            <person name="Howlett B.J."/>
            <person name="Kodira C."/>
            <person name="Kretschmer M."/>
            <person name="Lappartient A."/>
            <person name="Leroch M."/>
            <person name="Levis C."/>
            <person name="Mauceli E."/>
            <person name="Neuveglise C."/>
            <person name="Oeser B."/>
            <person name="Pearson M."/>
            <person name="Poulain J."/>
            <person name="Poussereau N."/>
            <person name="Quesneville H."/>
            <person name="Rascle C."/>
            <person name="Schumacher J."/>
            <person name="Segurens B."/>
            <person name="Sexton A."/>
            <person name="Silva E."/>
            <person name="Sirven C."/>
            <person name="Soanes D.M."/>
            <person name="Talbot N.J."/>
            <person name="Templeton M."/>
            <person name="Yandava C."/>
            <person name="Yarden O."/>
            <person name="Zeng Q."/>
            <person name="Rollins J.A."/>
            <person name="Lebrun M.H."/>
            <person name="Dickman M."/>
        </authorList>
    </citation>
    <scope>NUCLEOTIDE SEQUENCE [LARGE SCALE GENOMIC DNA]</scope>
    <source>
        <strain evidence="9">T4</strain>
    </source>
</reference>
<dbReference type="InParanoid" id="G2XWB3"/>
<evidence type="ECO:0000313" key="8">
    <source>
        <dbReference type="EMBL" id="CCD44783.1"/>
    </source>
</evidence>
<evidence type="ECO:0000256" key="1">
    <source>
        <dbReference type="ARBA" id="ARBA00004141"/>
    </source>
</evidence>
<keyword evidence="4 6" id="KW-0472">Membrane</keyword>
<dbReference type="GO" id="GO:0016020">
    <property type="term" value="C:membrane"/>
    <property type="evidence" value="ECO:0007669"/>
    <property type="project" value="UniProtKB-SubCell"/>
</dbReference>
<feature type="domain" description="Rhodopsin" evidence="7">
    <location>
        <begin position="105"/>
        <end position="208"/>
    </location>
</feature>
<accession>G2XWB3</accession>
<dbReference type="PANTHER" id="PTHR33048:SF47">
    <property type="entry name" value="INTEGRAL MEMBRANE PROTEIN-RELATED"/>
    <property type="match status" value="1"/>
</dbReference>
<dbReference type="HOGENOM" id="CLU_1304685_0_0_1"/>
<organism evidence="8 9">
    <name type="scientific">Botryotinia fuckeliana (strain T4)</name>
    <name type="common">Noble rot fungus</name>
    <name type="synonym">Botrytis cinerea</name>
    <dbReference type="NCBI Taxonomy" id="999810"/>
    <lineage>
        <taxon>Eukaryota</taxon>
        <taxon>Fungi</taxon>
        <taxon>Dikarya</taxon>
        <taxon>Ascomycota</taxon>
        <taxon>Pezizomycotina</taxon>
        <taxon>Leotiomycetes</taxon>
        <taxon>Helotiales</taxon>
        <taxon>Sclerotiniaceae</taxon>
        <taxon>Botrytis</taxon>
    </lineage>
</organism>
<evidence type="ECO:0000256" key="5">
    <source>
        <dbReference type="ARBA" id="ARBA00038359"/>
    </source>
</evidence>
<dbReference type="PANTHER" id="PTHR33048">
    <property type="entry name" value="PTH11-LIKE INTEGRAL MEMBRANE PROTEIN (AFU_ORTHOLOGUE AFUA_5G11245)"/>
    <property type="match status" value="1"/>
</dbReference>
<evidence type="ECO:0000259" key="7">
    <source>
        <dbReference type="Pfam" id="PF20684"/>
    </source>
</evidence>
<name>G2XWB3_BOTF4</name>
<evidence type="ECO:0000313" key="9">
    <source>
        <dbReference type="Proteomes" id="UP000008177"/>
    </source>
</evidence>
<dbReference type="InterPro" id="IPR052337">
    <property type="entry name" value="SAT4-like"/>
</dbReference>
<dbReference type="EMBL" id="FQ790271">
    <property type="protein sequence ID" value="CCD44783.1"/>
    <property type="molecule type" value="Genomic_DNA"/>
</dbReference>
<keyword evidence="2 6" id="KW-0812">Transmembrane</keyword>
<dbReference type="Pfam" id="PF20684">
    <property type="entry name" value="Fung_rhodopsin"/>
    <property type="match status" value="1"/>
</dbReference>
<dbReference type="AlphaFoldDB" id="G2XWB3"/>
<comment type="similarity">
    <text evidence="5">Belongs to the SAT4 family.</text>
</comment>
<dbReference type="Proteomes" id="UP000008177">
    <property type="component" value="Unplaced contigs"/>
</dbReference>
<evidence type="ECO:0000256" key="4">
    <source>
        <dbReference type="ARBA" id="ARBA00023136"/>
    </source>
</evidence>
<feature type="transmembrane region" description="Helical" evidence="6">
    <location>
        <begin position="121"/>
        <end position="142"/>
    </location>
</feature>
<feature type="transmembrane region" description="Helical" evidence="6">
    <location>
        <begin position="162"/>
        <end position="191"/>
    </location>
</feature>
<dbReference type="STRING" id="999810.G2XWB3"/>
<keyword evidence="3 6" id="KW-1133">Transmembrane helix</keyword>
<evidence type="ECO:0000256" key="6">
    <source>
        <dbReference type="SAM" id="Phobius"/>
    </source>
</evidence>
<dbReference type="InterPro" id="IPR049326">
    <property type="entry name" value="Rhodopsin_dom_fungi"/>
</dbReference>
<gene>
    <name evidence="8" type="ORF">BofuT4_P056840.1</name>
</gene>
<feature type="transmembrane region" description="Helical" evidence="6">
    <location>
        <begin position="53"/>
        <end position="76"/>
    </location>
</feature>
<evidence type="ECO:0000256" key="3">
    <source>
        <dbReference type="ARBA" id="ARBA00022989"/>
    </source>
</evidence>
<evidence type="ECO:0000256" key="2">
    <source>
        <dbReference type="ARBA" id="ARBA00022692"/>
    </source>
</evidence>
<sequence length="211" mass="24169">MPQAASDHHPFLPEILALRVSVLHPRFHRYGGSYSFLRNFYTRQVADMSTLKVVLLLYNLQLNIIVFTLNIMTSVPLEDDSTFRGNRVIIFTAIWIPVQIICIVLRYVARWMINGPWVKDDILIFTALFLQICQAGVDISAVKNGGAGHHLAYLAKHHPDKVAIWFKHLLALAAIYWIAVNLPKIAILCLYRRLFIAKWTRIMIGVVMFGK</sequence>